<sequence length="147" mass="16906">MPNRFNKRYAIGIDGGVNTGFAVWDRKEKKFAELTSEDFWEVFSTITSLYPPALVDIYVEDPSKNKPVFFKKGANNHKKMLKVAQNVGGVKRETELLIEGLEKEGYEVQRVRPGSAKWDADTFKNMTKYKGRTNEHSRDAGRLVFQR</sequence>
<gene>
    <name evidence="1" type="ORF">NM125_00410</name>
</gene>
<protein>
    <submittedName>
        <fullName evidence="1">Uncharacterized protein</fullName>
    </submittedName>
</protein>
<dbReference type="Proteomes" id="UP001139125">
    <property type="component" value="Unassembled WGS sequence"/>
</dbReference>
<evidence type="ECO:0000313" key="2">
    <source>
        <dbReference type="Proteomes" id="UP001139125"/>
    </source>
</evidence>
<dbReference type="RefSeq" id="WP_255131734.1">
    <property type="nucleotide sequence ID" value="NZ_JANDBC010000001.1"/>
</dbReference>
<reference evidence="1" key="1">
    <citation type="submission" date="2022-06" db="EMBL/GenBank/DDBJ databases">
        <title>Gracilimonas sp. CAU 1638 isolated from sea sediment.</title>
        <authorList>
            <person name="Kim W."/>
        </authorList>
    </citation>
    <scope>NUCLEOTIDE SEQUENCE</scope>
    <source>
        <strain evidence="1">CAU 1638</strain>
    </source>
</reference>
<comment type="caution">
    <text evidence="1">The sequence shown here is derived from an EMBL/GenBank/DDBJ whole genome shotgun (WGS) entry which is preliminary data.</text>
</comment>
<dbReference type="AlphaFoldDB" id="A0A9X2L0P6"/>
<organism evidence="1 2">
    <name type="scientific">Gracilimonas sediminicola</name>
    <dbReference type="NCBI Taxonomy" id="2952158"/>
    <lineage>
        <taxon>Bacteria</taxon>
        <taxon>Pseudomonadati</taxon>
        <taxon>Balneolota</taxon>
        <taxon>Balneolia</taxon>
        <taxon>Balneolales</taxon>
        <taxon>Balneolaceae</taxon>
        <taxon>Gracilimonas</taxon>
    </lineage>
</organism>
<dbReference type="EMBL" id="JANDBC010000001">
    <property type="protein sequence ID" value="MCP9290034.1"/>
    <property type="molecule type" value="Genomic_DNA"/>
</dbReference>
<accession>A0A9X2L0P6</accession>
<proteinExistence type="predicted"/>
<keyword evidence="2" id="KW-1185">Reference proteome</keyword>
<evidence type="ECO:0000313" key="1">
    <source>
        <dbReference type="EMBL" id="MCP9290034.1"/>
    </source>
</evidence>
<name>A0A9X2L0P6_9BACT</name>